<feature type="region of interest" description="Disordered" evidence="8">
    <location>
        <begin position="297"/>
        <end position="328"/>
    </location>
</feature>
<keyword evidence="2 7" id="KW-0813">Transport</keyword>
<dbReference type="AlphaFoldDB" id="A0A5C1I0I3"/>
<dbReference type="Proteomes" id="UP000251402">
    <property type="component" value="Chromosome"/>
</dbReference>
<dbReference type="Pfam" id="PF07715">
    <property type="entry name" value="Plug"/>
    <property type="match status" value="1"/>
</dbReference>
<organism evidence="10 11">
    <name type="scientific">Mucilaginibacter rubeus</name>
    <dbReference type="NCBI Taxonomy" id="2027860"/>
    <lineage>
        <taxon>Bacteria</taxon>
        <taxon>Pseudomonadati</taxon>
        <taxon>Bacteroidota</taxon>
        <taxon>Sphingobacteriia</taxon>
        <taxon>Sphingobacteriales</taxon>
        <taxon>Sphingobacteriaceae</taxon>
        <taxon>Mucilaginibacter</taxon>
    </lineage>
</organism>
<evidence type="ECO:0000256" key="5">
    <source>
        <dbReference type="ARBA" id="ARBA00023136"/>
    </source>
</evidence>
<reference evidence="10" key="1">
    <citation type="submission" date="2019-08" db="EMBL/GenBank/DDBJ databases">
        <title>Comparative genome analysis confer to the adaptation heavy metal polluted environment.</title>
        <authorList>
            <person name="Li Y."/>
        </authorList>
    </citation>
    <scope>NUCLEOTIDE SEQUENCE [LARGE SCALE GENOMIC DNA]</scope>
    <source>
        <strain evidence="10">P1</strain>
    </source>
</reference>
<keyword evidence="10" id="KW-0675">Receptor</keyword>
<name>A0A5C1I0I3_9SPHI</name>
<evidence type="ECO:0000259" key="9">
    <source>
        <dbReference type="Pfam" id="PF07715"/>
    </source>
</evidence>
<protein>
    <submittedName>
        <fullName evidence="10">TonB-dependent receptor</fullName>
    </submittedName>
</protein>
<dbReference type="InterPro" id="IPR012910">
    <property type="entry name" value="Plug_dom"/>
</dbReference>
<evidence type="ECO:0000256" key="2">
    <source>
        <dbReference type="ARBA" id="ARBA00022448"/>
    </source>
</evidence>
<dbReference type="PROSITE" id="PS52016">
    <property type="entry name" value="TONB_DEPENDENT_REC_3"/>
    <property type="match status" value="1"/>
</dbReference>
<keyword evidence="6 7" id="KW-0998">Cell outer membrane</keyword>
<dbReference type="InterPro" id="IPR008969">
    <property type="entry name" value="CarboxyPept-like_regulatory"/>
</dbReference>
<dbReference type="EMBL" id="CP043450">
    <property type="protein sequence ID" value="QEM10738.1"/>
    <property type="molecule type" value="Genomic_DNA"/>
</dbReference>
<dbReference type="SUPFAM" id="SSF56935">
    <property type="entry name" value="Porins"/>
    <property type="match status" value="1"/>
</dbReference>
<evidence type="ECO:0000256" key="8">
    <source>
        <dbReference type="SAM" id="MobiDB-lite"/>
    </source>
</evidence>
<evidence type="ECO:0000256" key="4">
    <source>
        <dbReference type="ARBA" id="ARBA00022692"/>
    </source>
</evidence>
<evidence type="ECO:0000256" key="3">
    <source>
        <dbReference type="ARBA" id="ARBA00022452"/>
    </source>
</evidence>
<comment type="similarity">
    <text evidence="7">Belongs to the TonB-dependent receptor family.</text>
</comment>
<keyword evidence="4 7" id="KW-0812">Transmembrane</keyword>
<evidence type="ECO:0000313" key="11">
    <source>
        <dbReference type="Proteomes" id="UP000251402"/>
    </source>
</evidence>
<dbReference type="InterPro" id="IPR036942">
    <property type="entry name" value="Beta-barrel_TonB_sf"/>
</dbReference>
<dbReference type="SUPFAM" id="SSF49464">
    <property type="entry name" value="Carboxypeptidase regulatory domain-like"/>
    <property type="match status" value="1"/>
</dbReference>
<dbReference type="RefSeq" id="WP_112565836.1">
    <property type="nucleotide sequence ID" value="NZ_CP043450.1"/>
</dbReference>
<gene>
    <name evidence="10" type="ORF">DEO27_012130</name>
</gene>
<keyword evidence="3 7" id="KW-1134">Transmembrane beta strand</keyword>
<dbReference type="KEGG" id="mrub:DEO27_012130"/>
<dbReference type="InterPro" id="IPR023996">
    <property type="entry name" value="TonB-dep_OMP_SusC/RagA"/>
</dbReference>
<keyword evidence="5 7" id="KW-0472">Membrane</keyword>
<dbReference type="InterPro" id="IPR037066">
    <property type="entry name" value="Plug_dom_sf"/>
</dbReference>
<dbReference type="FunFam" id="2.60.40.1120:FF:000003">
    <property type="entry name" value="Outer membrane protein Omp121"/>
    <property type="match status" value="1"/>
</dbReference>
<dbReference type="NCBIfam" id="TIGR04056">
    <property type="entry name" value="OMP_RagA_SusC"/>
    <property type="match status" value="1"/>
</dbReference>
<proteinExistence type="inferred from homology"/>
<keyword evidence="11" id="KW-1185">Reference proteome</keyword>
<dbReference type="Gene3D" id="2.40.170.20">
    <property type="entry name" value="TonB-dependent receptor, beta-barrel domain"/>
    <property type="match status" value="1"/>
</dbReference>
<dbReference type="InterPro" id="IPR039426">
    <property type="entry name" value="TonB-dep_rcpt-like"/>
</dbReference>
<comment type="subcellular location">
    <subcellularLocation>
        <location evidence="1 7">Cell outer membrane</location>
        <topology evidence="1 7">Multi-pass membrane protein</topology>
    </subcellularLocation>
</comment>
<evidence type="ECO:0000256" key="7">
    <source>
        <dbReference type="PROSITE-ProRule" id="PRU01360"/>
    </source>
</evidence>
<sequence length="1066" mass="116150">MQYFLPVKIFLRKISRSVTFPLILLIIAQTSSYAANRSRFSNKPNLSATAYKPAPIKGKIVDKTTGETIIGASVKVKGTTVGAVTDVNGSFTLNADPNATLIVSYIGYEQTEFQLNGQTSVTIRLQASAKNLNEVIVVGYGTQKKTSSTAAVSTIQTTEIAKKPVVNLTNSLVGRASGLIITQGSGEPGYDGSNIQIRGIGSTGGSSPLLIVDGVPRDFSRLDPNTIENVSVLKDAAAVAPYGVAGANGVILVTTKKGKSGKPTLTYNGYYGIQNPTKVPTFVGSYDYALLRNEANANDGQPPAYTADDIQKFKDHSDPDGHPDGHPLQQIIQKNRPITYHNVTLAGGTEDIKYFAALGYTHQDGMWSTTYLNKYNGSLNLTANATKSTTVSLSVNSYVEDQHFPSQSAATIIGQAQRQAPTTPIYYSNGLWSGYIGQSLIGEIYHSGYQFNENTAVLSQFTIDQKLPIKGLSLKGVISYDNGPDPLFTGNITSVQRIYTTPIPFYNVDVTTTPYTYKQGIQGNSKATFSENYSQNHSLTIQGLLSYAGSFGKSDVTALAVFESRRVKYETFGATKYNYNLDIDELNYGGPAAADATNYGYSNGQKQIGYVYRVGYSYDKKYLLEAAGRYDGSYLFAPGHRYGFFPAFSAGWRLSEEKFIKDNLLWLDNLKLRASWGKSGAYPRTGGAIQTYQYLSPYNPYSNSAVLNGSATQGINESLQGNPNITWEKATKTDVGFEATLWKGLLSIEADYFYEKRANMLVSIGNTLPGEYGIGTGLVNGGIMSNHGVDLTLQSGHSFSKDLRLDVTGTFTFARNKLLQVYETSATANNPNRRQTGRPINTQFGYEALGYFKTTDFNPDGSLKAGIPVPSFGPVKAGDIQYADLSGPDGKPDGKIDANDQTVIGHPNTPEIIWGLEPRLTFKNFDLDVLFQGSGNSSIQINNYFAFPFNASGSASQLVFDDHWTPSTPNALYPRVTGTPTSNNTQASSWFIRNDSYIRLKSFELGYTLSNKLLKNKIQSIRIYLAGQNVINSLPHVKEIIDPENSGSNTNYYQQRVFSLGVNATF</sequence>
<dbReference type="OrthoDB" id="9768177at2"/>
<dbReference type="FunFam" id="2.170.130.10:FF:000003">
    <property type="entry name" value="SusC/RagA family TonB-linked outer membrane protein"/>
    <property type="match status" value="1"/>
</dbReference>
<dbReference type="NCBIfam" id="TIGR04057">
    <property type="entry name" value="SusC_RagA_signa"/>
    <property type="match status" value="1"/>
</dbReference>
<feature type="compositionally biased region" description="Basic and acidic residues" evidence="8">
    <location>
        <begin position="309"/>
        <end position="325"/>
    </location>
</feature>
<evidence type="ECO:0000313" key="10">
    <source>
        <dbReference type="EMBL" id="QEM10738.1"/>
    </source>
</evidence>
<evidence type="ECO:0000256" key="6">
    <source>
        <dbReference type="ARBA" id="ARBA00023237"/>
    </source>
</evidence>
<dbReference type="InterPro" id="IPR023997">
    <property type="entry name" value="TonB-dep_OMP_SusC/RagA_CS"/>
</dbReference>
<dbReference type="Pfam" id="PF13715">
    <property type="entry name" value="CarbopepD_reg_2"/>
    <property type="match status" value="1"/>
</dbReference>
<dbReference type="Gene3D" id="2.60.40.1120">
    <property type="entry name" value="Carboxypeptidase-like, regulatory domain"/>
    <property type="match status" value="1"/>
</dbReference>
<feature type="domain" description="TonB-dependent receptor plug" evidence="9">
    <location>
        <begin position="145"/>
        <end position="250"/>
    </location>
</feature>
<accession>A0A5C1I0I3</accession>
<dbReference type="GO" id="GO:0009279">
    <property type="term" value="C:cell outer membrane"/>
    <property type="evidence" value="ECO:0007669"/>
    <property type="project" value="UniProtKB-SubCell"/>
</dbReference>
<evidence type="ECO:0000256" key="1">
    <source>
        <dbReference type="ARBA" id="ARBA00004571"/>
    </source>
</evidence>
<dbReference type="Gene3D" id="2.170.130.10">
    <property type="entry name" value="TonB-dependent receptor, plug domain"/>
    <property type="match status" value="1"/>
</dbReference>